<dbReference type="PROSITE" id="PS51128">
    <property type="entry name" value="ZF_DKSA_2"/>
    <property type="match status" value="1"/>
</dbReference>
<feature type="domain" description="Zinc finger DksA/TraR C4-type" evidence="6">
    <location>
        <begin position="79"/>
        <end position="111"/>
    </location>
</feature>
<comment type="caution">
    <text evidence="7">The sequence shown here is derived from an EMBL/GenBank/DDBJ whole genome shotgun (WGS) entry which is preliminary data.</text>
</comment>
<evidence type="ECO:0000256" key="4">
    <source>
        <dbReference type="PROSITE-ProRule" id="PRU00510"/>
    </source>
</evidence>
<feature type="zinc finger region" description="dksA C4-type" evidence="4">
    <location>
        <begin position="83"/>
        <end position="107"/>
    </location>
</feature>
<dbReference type="Proteomes" id="UP000539313">
    <property type="component" value="Unassembled WGS sequence"/>
</dbReference>
<dbReference type="Gene3D" id="1.20.120.910">
    <property type="entry name" value="DksA, coiled-coil domain"/>
    <property type="match status" value="1"/>
</dbReference>
<dbReference type="InterPro" id="IPR020460">
    <property type="entry name" value="Znf_C4-type_bac"/>
</dbReference>
<dbReference type="PROSITE" id="PS01102">
    <property type="entry name" value="ZF_DKSA_1"/>
    <property type="match status" value="1"/>
</dbReference>
<dbReference type="PANTHER" id="PTHR33823:SF4">
    <property type="entry name" value="GENERAL STRESS PROTEIN 16O"/>
    <property type="match status" value="1"/>
</dbReference>
<evidence type="ECO:0000256" key="3">
    <source>
        <dbReference type="ARBA" id="ARBA00022833"/>
    </source>
</evidence>
<name>A0A7W3N456_9ACTN</name>
<keyword evidence="8" id="KW-1185">Reference proteome</keyword>
<accession>A0A7W3N456</accession>
<dbReference type="AlphaFoldDB" id="A0A7W3N456"/>
<keyword evidence="2" id="KW-0863">Zinc-finger</keyword>
<feature type="compositionally biased region" description="Basic and acidic residues" evidence="5">
    <location>
        <begin position="23"/>
        <end position="32"/>
    </location>
</feature>
<keyword evidence="3" id="KW-0862">Zinc</keyword>
<gene>
    <name evidence="7" type="ORF">HNR21_006086</name>
</gene>
<dbReference type="InterPro" id="IPR020458">
    <property type="entry name" value="Znf_DskA_TraR_CS"/>
</dbReference>
<evidence type="ECO:0000256" key="1">
    <source>
        <dbReference type="ARBA" id="ARBA00022723"/>
    </source>
</evidence>
<evidence type="ECO:0000256" key="2">
    <source>
        <dbReference type="ARBA" id="ARBA00022771"/>
    </source>
</evidence>
<evidence type="ECO:0000313" key="7">
    <source>
        <dbReference type="EMBL" id="MBA9007204.1"/>
    </source>
</evidence>
<proteinExistence type="predicted"/>
<dbReference type="PRINTS" id="PR00618">
    <property type="entry name" value="DKSAZNFINGER"/>
</dbReference>
<dbReference type="InterPro" id="IPR000962">
    <property type="entry name" value="Znf_DskA_TraR"/>
</dbReference>
<evidence type="ECO:0000259" key="6">
    <source>
        <dbReference type="Pfam" id="PF01258"/>
    </source>
</evidence>
<dbReference type="RefSeq" id="WP_182707841.1">
    <property type="nucleotide sequence ID" value="NZ_JACJII010000001.1"/>
</dbReference>
<evidence type="ECO:0000256" key="5">
    <source>
        <dbReference type="SAM" id="MobiDB-lite"/>
    </source>
</evidence>
<dbReference type="EMBL" id="JACJII010000001">
    <property type="protein sequence ID" value="MBA9007204.1"/>
    <property type="molecule type" value="Genomic_DNA"/>
</dbReference>
<dbReference type="Pfam" id="PF01258">
    <property type="entry name" value="zf-dskA_traR"/>
    <property type="match status" value="1"/>
</dbReference>
<dbReference type="SUPFAM" id="SSF57716">
    <property type="entry name" value="Glucocorticoid receptor-like (DNA-binding domain)"/>
    <property type="match status" value="1"/>
</dbReference>
<protein>
    <submittedName>
        <fullName evidence="7">DnaK suppressor protein</fullName>
    </submittedName>
</protein>
<keyword evidence="1" id="KW-0479">Metal-binding</keyword>
<dbReference type="PANTHER" id="PTHR33823">
    <property type="entry name" value="RNA POLYMERASE-BINDING TRANSCRIPTION FACTOR DKSA-RELATED"/>
    <property type="match status" value="1"/>
</dbReference>
<feature type="region of interest" description="Disordered" evidence="5">
    <location>
        <begin position="1"/>
        <end position="32"/>
    </location>
</feature>
<sequence>MTVNDATRGTAGGYEPGGAAARQARERLEQERHTRTAELAVLEHQGDLHSDEAALARFDTLRKTLEEVDAALARLDGGVYGICEGCGEPIPEGRLEILPYARFCVRCQQRRR</sequence>
<organism evidence="7 8">
    <name type="scientific">Thermomonospora cellulosilytica</name>
    <dbReference type="NCBI Taxonomy" id="1411118"/>
    <lineage>
        <taxon>Bacteria</taxon>
        <taxon>Bacillati</taxon>
        <taxon>Actinomycetota</taxon>
        <taxon>Actinomycetes</taxon>
        <taxon>Streptosporangiales</taxon>
        <taxon>Thermomonosporaceae</taxon>
        <taxon>Thermomonospora</taxon>
    </lineage>
</organism>
<reference evidence="7 8" key="1">
    <citation type="submission" date="2020-08" db="EMBL/GenBank/DDBJ databases">
        <title>Sequencing the genomes of 1000 actinobacteria strains.</title>
        <authorList>
            <person name="Klenk H.-P."/>
        </authorList>
    </citation>
    <scope>NUCLEOTIDE SEQUENCE [LARGE SCALE GENOMIC DNA]</scope>
    <source>
        <strain evidence="7 8">DSM 45823</strain>
    </source>
</reference>
<evidence type="ECO:0000313" key="8">
    <source>
        <dbReference type="Proteomes" id="UP000539313"/>
    </source>
</evidence>
<dbReference type="GO" id="GO:0008270">
    <property type="term" value="F:zinc ion binding"/>
    <property type="evidence" value="ECO:0007669"/>
    <property type="project" value="UniProtKB-KW"/>
</dbReference>